<dbReference type="InterPro" id="IPR027396">
    <property type="entry name" value="DsrEFH-like"/>
</dbReference>
<dbReference type="EMBL" id="JAUDUY010000001">
    <property type="protein sequence ID" value="MDM9630293.1"/>
    <property type="molecule type" value="Genomic_DNA"/>
</dbReference>
<accession>A0ABT7WBL0</accession>
<reference evidence="1" key="1">
    <citation type="submission" date="2023-06" db="EMBL/GenBank/DDBJ databases">
        <title>Robiginitalea aurantiacus sp. nov. and Algoriphagus sediminis sp. nov., isolated from coastal sediment.</title>
        <authorList>
            <person name="Zhou Z.Y."/>
            <person name="An J."/>
            <person name="Jia Y.W."/>
            <person name="Du Z.J."/>
        </authorList>
    </citation>
    <scope>NUCLEOTIDE SEQUENCE</scope>
    <source>
        <strain evidence="1">M39</strain>
    </source>
</reference>
<dbReference type="Proteomes" id="UP001174839">
    <property type="component" value="Unassembled WGS sequence"/>
</dbReference>
<dbReference type="SUPFAM" id="SSF75169">
    <property type="entry name" value="DsrEFH-like"/>
    <property type="match status" value="1"/>
</dbReference>
<dbReference type="Gene3D" id="3.40.1260.10">
    <property type="entry name" value="DsrEFH-like"/>
    <property type="match status" value="1"/>
</dbReference>
<protein>
    <recommendedName>
        <fullName evidence="3">Sulfur reduction protein DsrE</fullName>
    </recommendedName>
</protein>
<organism evidence="1 2">
    <name type="scientific">Robiginitalea aurantiaca</name>
    <dbReference type="NCBI Taxonomy" id="3056915"/>
    <lineage>
        <taxon>Bacteria</taxon>
        <taxon>Pseudomonadati</taxon>
        <taxon>Bacteroidota</taxon>
        <taxon>Flavobacteriia</taxon>
        <taxon>Flavobacteriales</taxon>
        <taxon>Flavobacteriaceae</taxon>
        <taxon>Robiginitalea</taxon>
    </lineage>
</organism>
<evidence type="ECO:0008006" key="3">
    <source>
        <dbReference type="Google" id="ProtNLM"/>
    </source>
</evidence>
<proteinExistence type="predicted"/>
<name>A0ABT7WBL0_9FLAO</name>
<evidence type="ECO:0000313" key="1">
    <source>
        <dbReference type="EMBL" id="MDM9630293.1"/>
    </source>
</evidence>
<evidence type="ECO:0000313" key="2">
    <source>
        <dbReference type="Proteomes" id="UP001174839"/>
    </source>
</evidence>
<comment type="caution">
    <text evidence="1">The sequence shown here is derived from an EMBL/GenBank/DDBJ whole genome shotgun (WGS) entry which is preliminary data.</text>
</comment>
<sequence>MAEKVQKNGQKVTVFLYIHGDKLMKPGAYTLVFHEENPPLLLKDGMADGCNVRVCPHCMMAHKVEAEGLRDGIQVMDNDLLIEKIRKNPTVFTY</sequence>
<gene>
    <name evidence="1" type="ORF">QU605_02345</name>
</gene>
<keyword evidence="2" id="KW-1185">Reference proteome</keyword>